<keyword evidence="1 2" id="KW-0732">Signal</keyword>
<sequence>MKVFLLALLAALLGMERAHSLVCFCCMNKNSKFYCLKPTICSDQTTTAWSSLLSFPRQPGNFSPHK</sequence>
<dbReference type="InterPro" id="IPR051110">
    <property type="entry name" value="Ly-6/neurotoxin-like_GPI-ap"/>
</dbReference>
<evidence type="ECO:0000313" key="4">
    <source>
        <dbReference type="Proteomes" id="UP000008227"/>
    </source>
</evidence>
<evidence type="ECO:0000256" key="1">
    <source>
        <dbReference type="ARBA" id="ARBA00022729"/>
    </source>
</evidence>
<dbReference type="AlphaFoldDB" id="A0A286ZRS1"/>
<evidence type="ECO:0000256" key="2">
    <source>
        <dbReference type="SAM" id="SignalP"/>
    </source>
</evidence>
<dbReference type="PANTHER" id="PTHR16983:SF13">
    <property type="entry name" value="LYMPHOCYTE ANTIGEN 6E"/>
    <property type="match status" value="1"/>
</dbReference>
<dbReference type="PANTHER" id="PTHR16983">
    <property type="entry name" value="UPAR/LY6 DOMAIN-CONTAINING PROTEIN"/>
    <property type="match status" value="1"/>
</dbReference>
<protein>
    <submittedName>
        <fullName evidence="3">Uncharacterized protein</fullName>
    </submittedName>
</protein>
<organism evidence="3 4">
    <name type="scientific">Sus scrofa</name>
    <name type="common">Pig</name>
    <dbReference type="NCBI Taxonomy" id="9823"/>
    <lineage>
        <taxon>Eukaryota</taxon>
        <taxon>Metazoa</taxon>
        <taxon>Chordata</taxon>
        <taxon>Craniata</taxon>
        <taxon>Vertebrata</taxon>
        <taxon>Euteleostomi</taxon>
        <taxon>Mammalia</taxon>
        <taxon>Eutheria</taxon>
        <taxon>Laurasiatheria</taxon>
        <taxon>Artiodactyla</taxon>
        <taxon>Suina</taxon>
        <taxon>Suidae</taxon>
        <taxon>Sus</taxon>
    </lineage>
</organism>
<reference evidence="4" key="1">
    <citation type="submission" date="2009-11" db="EMBL/GenBank/DDBJ databases">
        <authorList>
            <consortium name="Porcine genome sequencing project"/>
        </authorList>
    </citation>
    <scope>NUCLEOTIDE SEQUENCE [LARGE SCALE GENOMIC DNA]</scope>
    <source>
        <strain evidence="4">Duroc</strain>
    </source>
</reference>
<dbReference type="FunCoup" id="A0A286ZRS1">
    <property type="interactions" value="89"/>
</dbReference>
<dbReference type="InParanoid" id="A0A286ZRS1"/>
<name>A0A286ZRS1_PIG</name>
<reference evidence="3" key="4">
    <citation type="submission" date="2025-09" db="UniProtKB">
        <authorList>
            <consortium name="Ensembl"/>
        </authorList>
    </citation>
    <scope>IDENTIFICATION</scope>
</reference>
<keyword evidence="4" id="KW-1185">Reference proteome</keyword>
<dbReference type="Proteomes" id="UP000008227">
    <property type="component" value="Chromosome 15"/>
</dbReference>
<dbReference type="Ensembl" id="ENSSSCT00000060406.3">
    <property type="protein sequence ID" value="ENSSSCP00000034159.3"/>
    <property type="gene ID" value="ENSSSCG00000033315.3"/>
</dbReference>
<proteinExistence type="predicted"/>
<dbReference type="STRING" id="9823.ENSSSCP00000034159"/>
<dbReference type="Bgee" id="ENSSSCG00000033315">
    <property type="expression patterns" value="Expressed in penis and 11 other cell types or tissues"/>
</dbReference>
<evidence type="ECO:0000313" key="3">
    <source>
        <dbReference type="Ensembl" id="ENSSSCP00000034159.3"/>
    </source>
</evidence>
<feature type="chain" id="PRO_5036473240" evidence="2">
    <location>
        <begin position="21"/>
        <end position="66"/>
    </location>
</feature>
<reference evidence="3" key="2">
    <citation type="journal article" date="2020" name="Gigascience">
        <title>An improved pig reference genome sequence to enable pig genetics and genomics research.</title>
        <authorList>
            <person name="Warr A."/>
            <person name="Affara N."/>
            <person name="Aken B."/>
            <person name="Beiki H."/>
            <person name="Bickhart D.M."/>
            <person name="Billis K."/>
            <person name="Chow W."/>
            <person name="Eory L."/>
            <person name="Finlayson H.A."/>
            <person name="Flicek P."/>
            <person name="Giron C.G."/>
            <person name="Griffin D.K."/>
            <person name="Hall R."/>
            <person name="Hannum G."/>
            <person name="Hourlier T."/>
            <person name="Howe K."/>
            <person name="Hume D.A."/>
            <person name="Izuogu O."/>
            <person name="Kim K."/>
            <person name="Koren S."/>
            <person name="Liu H."/>
            <person name="Manchanda N."/>
            <person name="Martin F.J."/>
            <person name="Nonneman D.J."/>
            <person name="O'Connor R.E."/>
            <person name="Phillippy A.M."/>
            <person name="Rohrer G.A."/>
            <person name="Rosen B.D."/>
            <person name="Rund L.A."/>
            <person name="Sargent C.A."/>
            <person name="Schook L.B."/>
            <person name="Schroeder S.G."/>
            <person name="Schwartz A.S."/>
            <person name="Skinner B.M."/>
            <person name="Talbot R."/>
            <person name="Tseng E."/>
            <person name="Tuggle C.K."/>
            <person name="Watson M."/>
            <person name="Smith T.P.L."/>
            <person name="Archibald A.L."/>
        </authorList>
    </citation>
    <scope>NUCLEOTIDE SEQUENCE [LARGE SCALE GENOMIC DNA]</scope>
    <source>
        <strain evidence="3">Duroc</strain>
    </source>
</reference>
<dbReference type="GeneTree" id="ENSGT00940000169401"/>
<reference evidence="3" key="3">
    <citation type="submission" date="2025-08" db="UniProtKB">
        <authorList>
            <consortium name="Ensembl"/>
        </authorList>
    </citation>
    <scope>IDENTIFICATION</scope>
</reference>
<accession>A0A286ZRS1</accession>
<feature type="signal peptide" evidence="2">
    <location>
        <begin position="1"/>
        <end position="20"/>
    </location>
</feature>